<dbReference type="EMBL" id="FNJI01000006">
    <property type="protein sequence ID" value="SDO80698.1"/>
    <property type="molecule type" value="Genomic_DNA"/>
</dbReference>
<dbReference type="Proteomes" id="UP000199073">
    <property type="component" value="Unassembled WGS sequence"/>
</dbReference>
<name>A0A1H0MJR9_9BACT</name>
<dbReference type="OrthoDB" id="5432825at2"/>
<organism evidence="1 2">
    <name type="scientific">Desulforhopalus singaporensis</name>
    <dbReference type="NCBI Taxonomy" id="91360"/>
    <lineage>
        <taxon>Bacteria</taxon>
        <taxon>Pseudomonadati</taxon>
        <taxon>Thermodesulfobacteriota</taxon>
        <taxon>Desulfobulbia</taxon>
        <taxon>Desulfobulbales</taxon>
        <taxon>Desulfocapsaceae</taxon>
        <taxon>Desulforhopalus</taxon>
    </lineage>
</organism>
<proteinExistence type="predicted"/>
<dbReference type="RefSeq" id="WP_092220554.1">
    <property type="nucleotide sequence ID" value="NZ_FNJI01000006.1"/>
</dbReference>
<keyword evidence="2" id="KW-1185">Reference proteome</keyword>
<sequence>MAGKNKKKAAALAAVSLFLEQEEAAALEEQQAAVPKAGGAQYSAWGHSGRHEMMTMRRLIQLRTFTRF</sequence>
<protein>
    <submittedName>
        <fullName evidence="1">Uncharacterized protein</fullName>
    </submittedName>
</protein>
<dbReference type="AlphaFoldDB" id="A0A1H0MJR9"/>
<gene>
    <name evidence="1" type="ORF">SAMN05660330_01080</name>
</gene>
<evidence type="ECO:0000313" key="2">
    <source>
        <dbReference type="Proteomes" id="UP000199073"/>
    </source>
</evidence>
<dbReference type="STRING" id="91360.SAMN05660330_01080"/>
<reference evidence="1 2" key="1">
    <citation type="submission" date="2016-10" db="EMBL/GenBank/DDBJ databases">
        <authorList>
            <person name="de Groot N.N."/>
        </authorList>
    </citation>
    <scope>NUCLEOTIDE SEQUENCE [LARGE SCALE GENOMIC DNA]</scope>
    <source>
        <strain evidence="1 2">DSM 12130</strain>
    </source>
</reference>
<evidence type="ECO:0000313" key="1">
    <source>
        <dbReference type="EMBL" id="SDO80698.1"/>
    </source>
</evidence>
<accession>A0A1H0MJR9</accession>